<dbReference type="EMBL" id="BAABCV010000015">
    <property type="protein sequence ID" value="GAA4104866.1"/>
    <property type="molecule type" value="Genomic_DNA"/>
</dbReference>
<accession>A0ABP7X5S9</accession>
<name>A0ABP7X5S9_9SPHI</name>
<dbReference type="PRINTS" id="PR01021">
    <property type="entry name" value="OMPADOMAIN"/>
</dbReference>
<keyword evidence="2 3" id="KW-0472">Membrane</keyword>
<dbReference type="Proteomes" id="UP001500841">
    <property type="component" value="Unassembled WGS sequence"/>
</dbReference>
<keyword evidence="4" id="KW-0732">Signal</keyword>
<organism evidence="6 7">
    <name type="scientific">Mucilaginibacter panaciglaebae</name>
    <dbReference type="NCBI Taxonomy" id="502331"/>
    <lineage>
        <taxon>Bacteria</taxon>
        <taxon>Pseudomonadati</taxon>
        <taxon>Bacteroidota</taxon>
        <taxon>Sphingobacteriia</taxon>
        <taxon>Sphingobacteriales</taxon>
        <taxon>Sphingobacteriaceae</taxon>
        <taxon>Mucilaginibacter</taxon>
    </lineage>
</organism>
<dbReference type="InterPro" id="IPR036737">
    <property type="entry name" value="OmpA-like_sf"/>
</dbReference>
<dbReference type="RefSeq" id="WP_345107153.1">
    <property type="nucleotide sequence ID" value="NZ_BAABCV010000015.1"/>
</dbReference>
<evidence type="ECO:0000256" key="3">
    <source>
        <dbReference type="PROSITE-ProRule" id="PRU00473"/>
    </source>
</evidence>
<sequence length="644" mass="70379">MLLQYKMIKRAILLSAIVVLSQVAAQAQVTQPTWWWGLSGAANFNFYDGTTQTLNSSLMVPTAFHKGFGIKPYGSVLVEYRPAGIWGIMLNVGYDGRGGKFNDVVAPCNCDATLHTDAAYVAVEPSLRLAVPASNLYFFAGPRLAFNIQNGFSYTQVKQLNTNGELSNMRKTLVSGQVGVGYEIPLASATNPNKINLSPFVSYQPYFGQAPRSIESWQVTTIRAGIALKFGKGHKKVVEIPAAAIVPVAVDVTFSVRAPKAVPLKRQVSETLPLLNAVFFDDGANTIPDRYIALNKAQADNFKEEQLQEEQSVTMSGRSARQLNVYHNILNILGDRMRTNPGTTISLTGAPAGDGKIMAESIKMYLTDTFGINGSRITTLARKKPANPSEQPGGNKELVLLRAEDRRVDIASTSPELLMEVGGGMMKPVHINTMQTDPLDSYVVLNVDGAKKQLNSWSINATDDRSVTQHYGPFTNDQESISGIAMIGNNPEGNYKITMTGETKNGTTITKENTVHLIRQDAAIQKGLRYSVVFDFDKAIGIASYNKLLTDIVSPLITDGSTVIVHGHTDIIGEEDYNQKLSDSRAQQTQKVLESSLSATGKNNVKFETLGFGEDINHSPFENALPEERFYNRTVVIDIIPTNK</sequence>
<dbReference type="PROSITE" id="PS51123">
    <property type="entry name" value="OMPA_2"/>
    <property type="match status" value="1"/>
</dbReference>
<proteinExistence type="predicted"/>
<dbReference type="SUPFAM" id="SSF103088">
    <property type="entry name" value="OmpA-like"/>
    <property type="match status" value="1"/>
</dbReference>
<reference evidence="7" key="1">
    <citation type="journal article" date="2019" name="Int. J. Syst. Evol. Microbiol.">
        <title>The Global Catalogue of Microorganisms (GCM) 10K type strain sequencing project: providing services to taxonomists for standard genome sequencing and annotation.</title>
        <authorList>
            <consortium name="The Broad Institute Genomics Platform"/>
            <consortium name="The Broad Institute Genome Sequencing Center for Infectious Disease"/>
            <person name="Wu L."/>
            <person name="Ma J."/>
        </authorList>
    </citation>
    <scope>NUCLEOTIDE SEQUENCE [LARGE SCALE GENOMIC DNA]</scope>
    <source>
        <strain evidence="7">JCM 17085</strain>
    </source>
</reference>
<evidence type="ECO:0000313" key="7">
    <source>
        <dbReference type="Proteomes" id="UP001500841"/>
    </source>
</evidence>
<evidence type="ECO:0000256" key="1">
    <source>
        <dbReference type="ARBA" id="ARBA00004370"/>
    </source>
</evidence>
<evidence type="ECO:0000256" key="4">
    <source>
        <dbReference type="SAM" id="SignalP"/>
    </source>
</evidence>
<feature type="chain" id="PRO_5045353548" description="OmpA-like domain-containing protein" evidence="4">
    <location>
        <begin position="28"/>
        <end position="644"/>
    </location>
</feature>
<feature type="domain" description="OmpA-like" evidence="5">
    <location>
        <begin position="521"/>
        <end position="643"/>
    </location>
</feature>
<keyword evidence="7" id="KW-1185">Reference proteome</keyword>
<dbReference type="InterPro" id="IPR025665">
    <property type="entry name" value="Beta-barrel_OMP_2"/>
</dbReference>
<evidence type="ECO:0000259" key="5">
    <source>
        <dbReference type="PROSITE" id="PS51123"/>
    </source>
</evidence>
<dbReference type="CDD" id="cd07185">
    <property type="entry name" value="OmpA_C-like"/>
    <property type="match status" value="1"/>
</dbReference>
<comment type="caution">
    <text evidence="6">The sequence shown here is derived from an EMBL/GenBank/DDBJ whole genome shotgun (WGS) entry which is preliminary data.</text>
</comment>
<dbReference type="InterPro" id="IPR006665">
    <property type="entry name" value="OmpA-like"/>
</dbReference>
<dbReference type="InterPro" id="IPR006664">
    <property type="entry name" value="OMP_bac"/>
</dbReference>
<evidence type="ECO:0000313" key="6">
    <source>
        <dbReference type="EMBL" id="GAA4104866.1"/>
    </source>
</evidence>
<protein>
    <recommendedName>
        <fullName evidence="5">OmpA-like domain-containing protein</fullName>
    </recommendedName>
</protein>
<evidence type="ECO:0000256" key="2">
    <source>
        <dbReference type="ARBA" id="ARBA00023136"/>
    </source>
</evidence>
<gene>
    <name evidence="6" type="ORF">GCM10022392_33120</name>
</gene>
<feature type="signal peptide" evidence="4">
    <location>
        <begin position="1"/>
        <end position="27"/>
    </location>
</feature>
<comment type="subcellular location">
    <subcellularLocation>
        <location evidence="1">Membrane</location>
    </subcellularLocation>
</comment>
<dbReference type="Pfam" id="PF13568">
    <property type="entry name" value="OMP_b-brl_2"/>
    <property type="match status" value="1"/>
</dbReference>
<dbReference type="Gene3D" id="3.30.1330.60">
    <property type="entry name" value="OmpA-like domain"/>
    <property type="match status" value="1"/>
</dbReference>